<feature type="compositionally biased region" description="Basic and acidic residues" evidence="1">
    <location>
        <begin position="63"/>
        <end position="83"/>
    </location>
</feature>
<keyword evidence="2" id="KW-0812">Transmembrane</keyword>
<dbReference type="Proteomes" id="UP000237662">
    <property type="component" value="Unassembled WGS sequence"/>
</dbReference>
<evidence type="ECO:0000313" key="3">
    <source>
        <dbReference type="EMBL" id="PPK84236.1"/>
    </source>
</evidence>
<organism evidence="3 4">
    <name type="scientific">Neolewinella xylanilytica</name>
    <dbReference type="NCBI Taxonomy" id="1514080"/>
    <lineage>
        <taxon>Bacteria</taxon>
        <taxon>Pseudomonadati</taxon>
        <taxon>Bacteroidota</taxon>
        <taxon>Saprospiria</taxon>
        <taxon>Saprospirales</taxon>
        <taxon>Lewinellaceae</taxon>
        <taxon>Neolewinella</taxon>
    </lineage>
</organism>
<protein>
    <submittedName>
        <fullName evidence="3">Uncharacterized protein</fullName>
    </submittedName>
</protein>
<keyword evidence="2" id="KW-1133">Transmembrane helix</keyword>
<feature type="transmembrane region" description="Helical" evidence="2">
    <location>
        <begin position="20"/>
        <end position="39"/>
    </location>
</feature>
<keyword evidence="4" id="KW-1185">Reference proteome</keyword>
<name>A0A2S6I047_9BACT</name>
<proteinExistence type="predicted"/>
<gene>
    <name evidence="3" type="ORF">CLV84_4005</name>
</gene>
<reference evidence="3 4" key="1">
    <citation type="submission" date="2018-02" db="EMBL/GenBank/DDBJ databases">
        <title>Genomic Encyclopedia of Archaeal and Bacterial Type Strains, Phase II (KMG-II): from individual species to whole genera.</title>
        <authorList>
            <person name="Goeker M."/>
        </authorList>
    </citation>
    <scope>NUCLEOTIDE SEQUENCE [LARGE SCALE GENOMIC DNA]</scope>
    <source>
        <strain evidence="3 4">DSM 29526</strain>
    </source>
</reference>
<comment type="caution">
    <text evidence="3">The sequence shown here is derived from an EMBL/GenBank/DDBJ whole genome shotgun (WGS) entry which is preliminary data.</text>
</comment>
<evidence type="ECO:0000313" key="4">
    <source>
        <dbReference type="Proteomes" id="UP000237662"/>
    </source>
</evidence>
<dbReference type="EMBL" id="PTJC01000008">
    <property type="protein sequence ID" value="PPK84236.1"/>
    <property type="molecule type" value="Genomic_DNA"/>
</dbReference>
<sequence>MFLRPDNDPDSPPSSNIFGWRISLIGLVLIVILASIAAYRHITLDVPVGFDDPLNQPESRGYYQEKADRDRAAADSLRIKEQQ</sequence>
<dbReference type="AlphaFoldDB" id="A0A2S6I047"/>
<evidence type="ECO:0000256" key="1">
    <source>
        <dbReference type="SAM" id="MobiDB-lite"/>
    </source>
</evidence>
<dbReference type="RefSeq" id="WP_104421571.1">
    <property type="nucleotide sequence ID" value="NZ_PTJC01000008.1"/>
</dbReference>
<feature type="region of interest" description="Disordered" evidence="1">
    <location>
        <begin position="49"/>
        <end position="83"/>
    </location>
</feature>
<accession>A0A2S6I047</accession>
<keyword evidence="2" id="KW-0472">Membrane</keyword>
<evidence type="ECO:0000256" key="2">
    <source>
        <dbReference type="SAM" id="Phobius"/>
    </source>
</evidence>